<keyword evidence="2" id="KW-0862">Zinc</keyword>
<dbReference type="EMBL" id="WMJX01000022">
    <property type="protein sequence ID" value="MTG98550.1"/>
    <property type="molecule type" value="Genomic_DNA"/>
</dbReference>
<keyword evidence="5" id="KW-1185">Reference proteome</keyword>
<dbReference type="Gene3D" id="3.40.50.140">
    <property type="match status" value="1"/>
</dbReference>
<dbReference type="SUPFAM" id="SSF56712">
    <property type="entry name" value="Prokaryotic type I DNA topoisomerase"/>
    <property type="match status" value="1"/>
</dbReference>
<dbReference type="PROSITE" id="PS52039">
    <property type="entry name" value="TOPO_IA_2"/>
    <property type="match status" value="1"/>
</dbReference>
<dbReference type="RefSeq" id="WP_155092573.1">
    <property type="nucleotide sequence ID" value="NZ_WMJX01000022.1"/>
</dbReference>
<proteinExistence type="predicted"/>
<dbReference type="OrthoDB" id="9803554at2"/>
<dbReference type="PANTHER" id="PTHR11390:SF26">
    <property type="entry name" value="DNA TOPOISOMERASE 1"/>
    <property type="match status" value="1"/>
</dbReference>
<evidence type="ECO:0000256" key="2">
    <source>
        <dbReference type="ARBA" id="ARBA00022833"/>
    </source>
</evidence>
<dbReference type="GO" id="GO:0003917">
    <property type="term" value="F:DNA topoisomerase type I (single strand cut, ATP-independent) activity"/>
    <property type="evidence" value="ECO:0007669"/>
    <property type="project" value="InterPro"/>
</dbReference>
<feature type="domain" description="Topo IA-type catalytic" evidence="3">
    <location>
        <begin position="151"/>
        <end position="584"/>
    </location>
</feature>
<dbReference type="PANTHER" id="PTHR11390">
    <property type="entry name" value="PROKARYOTIC DNA TOPOISOMERASE"/>
    <property type="match status" value="1"/>
</dbReference>
<protein>
    <recommendedName>
        <fullName evidence="3">Topo IA-type catalytic domain-containing protein</fullName>
    </recommendedName>
</protein>
<accession>A0A6I3LMK0</accession>
<dbReference type="InterPro" id="IPR013826">
    <property type="entry name" value="Topo_IA_cen_sub3"/>
</dbReference>
<dbReference type="InterPro" id="IPR023405">
    <property type="entry name" value="Topo_IA_core_domain"/>
</dbReference>
<dbReference type="InterPro" id="IPR000380">
    <property type="entry name" value="Topo_IA"/>
</dbReference>
<dbReference type="InterPro" id="IPR013497">
    <property type="entry name" value="Topo_IA_cen"/>
</dbReference>
<dbReference type="GO" id="GO:0003677">
    <property type="term" value="F:DNA binding"/>
    <property type="evidence" value="ECO:0007669"/>
    <property type="project" value="InterPro"/>
</dbReference>
<comment type="caution">
    <text evidence="4">The sequence shown here is derived from an EMBL/GenBank/DDBJ whole genome shotgun (WGS) entry which is preliminary data.</text>
</comment>
<evidence type="ECO:0000259" key="3">
    <source>
        <dbReference type="PROSITE" id="PS52039"/>
    </source>
</evidence>
<name>A0A6I3LMK0_9FLAO</name>
<dbReference type="Gene3D" id="1.10.290.10">
    <property type="entry name" value="Topoisomerase I, domain 4"/>
    <property type="match status" value="1"/>
</dbReference>
<dbReference type="GO" id="GO:0006281">
    <property type="term" value="P:DNA repair"/>
    <property type="evidence" value="ECO:0007669"/>
    <property type="project" value="TreeGrafter"/>
</dbReference>
<dbReference type="GO" id="GO:0006310">
    <property type="term" value="P:DNA recombination"/>
    <property type="evidence" value="ECO:0007669"/>
    <property type="project" value="TreeGrafter"/>
</dbReference>
<reference evidence="4 5" key="1">
    <citation type="submission" date="2019-11" db="EMBL/GenBank/DDBJ databases">
        <title>Genome of Strain BIT-d1.</title>
        <authorList>
            <person name="Yang Y."/>
        </authorList>
    </citation>
    <scope>NUCLEOTIDE SEQUENCE [LARGE SCALE GENOMIC DNA]</scope>
    <source>
        <strain evidence="4 5">BIT-d1</strain>
    </source>
</reference>
<gene>
    <name evidence="4" type="ORF">GJV76_10505</name>
</gene>
<dbReference type="GO" id="GO:0006265">
    <property type="term" value="P:DNA topological change"/>
    <property type="evidence" value="ECO:0007669"/>
    <property type="project" value="InterPro"/>
</dbReference>
<evidence type="ECO:0000313" key="4">
    <source>
        <dbReference type="EMBL" id="MTG98550.1"/>
    </source>
</evidence>
<evidence type="ECO:0000313" key="5">
    <source>
        <dbReference type="Proteomes" id="UP000438760"/>
    </source>
</evidence>
<evidence type="ECO:0000256" key="1">
    <source>
        <dbReference type="ARBA" id="ARBA00022723"/>
    </source>
</evidence>
<dbReference type="Pfam" id="PF01131">
    <property type="entry name" value="Topoisom_bac"/>
    <property type="match status" value="1"/>
</dbReference>
<keyword evidence="1" id="KW-0479">Metal-binding</keyword>
<organism evidence="4 5">
    <name type="scientific">Myroides albus</name>
    <dbReference type="NCBI Taxonomy" id="2562892"/>
    <lineage>
        <taxon>Bacteria</taxon>
        <taxon>Pseudomonadati</taxon>
        <taxon>Bacteroidota</taxon>
        <taxon>Flavobacteriia</taxon>
        <taxon>Flavobacteriales</taxon>
        <taxon>Flavobacteriaceae</taxon>
        <taxon>Myroides</taxon>
    </lineage>
</organism>
<sequence length="679" mass="79439">MELIITRKASVASVLATLVLAFEKTNNYYYSDKYYVTWIGSRDIILKAVQVNKKNKGEGFAFQVKAFDKHKAIFIENDHYYLNQFTTIKELAKKSKSILFATEPSEKADVFFAYLYKYLNLELPFTRLPLFSLDKKSLEKAFAKKMHYWQKLCLFDKPLQKDLVYTFLSDKLSYKLKQIVNSSAGPSCLISFFLISFVYQKQKEFQSLGRKAKYSVSVRVLINEQEYDSNYTKKYKNRQSALVVLNKILKSKSISISKVQREVLSAQRPLFFDFITLCKKAYKQYGILYKETLSILKTLYYQGFLFYPITLYRYLPVKFKKDIPGVLSQIRDYSDFKHQMIFIKSKNLNYKGILDNSSSCKWPLLARGQIPKGLGVKQKAIYNLLIEQIILCFKPFEEKQQKKVQISLDSNKHYLEFYLISKDNFSLVASNGFKAYNIVDSLKDELFSSKSKIQIKSALVEKTKVRKNCFLSANSVLKSLERDFLQFLKTMGISQNELCFFEDFFKRAILCLDSLTYSKILKTSKAGVTLNGEVTKLFKGLDYNISEFLQRVFELEILFYRYTKTDIDKANLDKKVNELVGFFNNTKKVYSLENKSTLCPFCQKHNLEFYLDRVICQNKQCKWSLKRQISGVYLSVCDVNQLIQKRKSSSLFEFKIGKHSKVKGYLRLNKNCELQYEFI</sequence>
<dbReference type="GO" id="GO:0046872">
    <property type="term" value="F:metal ion binding"/>
    <property type="evidence" value="ECO:0007669"/>
    <property type="project" value="UniProtKB-KW"/>
</dbReference>
<dbReference type="AlphaFoldDB" id="A0A6I3LMK0"/>
<dbReference type="Proteomes" id="UP000438760">
    <property type="component" value="Unassembled WGS sequence"/>
</dbReference>